<dbReference type="PANTHER" id="PTHR43155">
    <property type="entry name" value="CYCLIC DI-GMP PHOSPHODIESTERASE PA4108-RELATED"/>
    <property type="match status" value="1"/>
</dbReference>
<evidence type="ECO:0000259" key="1">
    <source>
        <dbReference type="PROSITE" id="PS51832"/>
    </source>
</evidence>
<dbReference type="InterPro" id="IPR006675">
    <property type="entry name" value="HDIG_dom"/>
</dbReference>
<organism evidence="2">
    <name type="scientific">Methyloraptor flagellatus</name>
    <dbReference type="NCBI Taxonomy" id="3162530"/>
    <lineage>
        <taxon>Bacteria</taxon>
        <taxon>Pseudomonadati</taxon>
        <taxon>Pseudomonadota</taxon>
        <taxon>Alphaproteobacteria</taxon>
        <taxon>Hyphomicrobiales</taxon>
        <taxon>Ancalomicrobiaceae</taxon>
        <taxon>Methyloraptor</taxon>
    </lineage>
</organism>
<dbReference type="SUPFAM" id="SSF109604">
    <property type="entry name" value="HD-domain/PDEase-like"/>
    <property type="match status" value="1"/>
</dbReference>
<proteinExistence type="predicted"/>
<dbReference type="AlphaFoldDB" id="A0AAU7XCY9"/>
<sequence>MRVVPLDEPELPESSHYIVWDCRTAETARRWSRQGGATRLNRTIACGRLLNGRDILRLDDLGIRYACNTHPNIDGLLRLVGYIDAETISTRKERIAEAHDVANTVFNATTAAFGMFASVTHYDATFYENLSSEFDKRLKVAPLMLLVDAISANQETTIQHCSLVTTIAVAFGGVLGLGAADMERLFLSAFFHDIGKSVVPKHVIDKPGKLTPDEIRLVRSHVTVGYEMLRRFPETAGEIADVALYHHEMLDGSGYPNGLKGGEISDLIRLVTICDVFAALIERRSYKPPMPAREAYGILQAMGPKLDQALVAVFGEVVESLA</sequence>
<dbReference type="RefSeq" id="WP_407050690.1">
    <property type="nucleotide sequence ID" value="NZ_CP158568.1"/>
</dbReference>
<protein>
    <submittedName>
        <fullName evidence="2">HD domain-containing phosphohydrolase</fullName>
    </submittedName>
</protein>
<dbReference type="NCBIfam" id="TIGR00277">
    <property type="entry name" value="HDIG"/>
    <property type="match status" value="1"/>
</dbReference>
<dbReference type="SMART" id="SM00471">
    <property type="entry name" value="HDc"/>
    <property type="match status" value="1"/>
</dbReference>
<dbReference type="InterPro" id="IPR003607">
    <property type="entry name" value="HD/PDEase_dom"/>
</dbReference>
<gene>
    <name evidence="2" type="ORF">ABS361_04775</name>
</gene>
<evidence type="ECO:0000313" key="2">
    <source>
        <dbReference type="EMBL" id="XBY45596.1"/>
    </source>
</evidence>
<dbReference type="GO" id="GO:0008081">
    <property type="term" value="F:phosphoric diester hydrolase activity"/>
    <property type="evidence" value="ECO:0007669"/>
    <property type="project" value="UniProtKB-ARBA"/>
</dbReference>
<accession>A0AAU7XCY9</accession>
<dbReference type="EMBL" id="CP158568">
    <property type="protein sequence ID" value="XBY45596.1"/>
    <property type="molecule type" value="Genomic_DNA"/>
</dbReference>
<feature type="domain" description="HD-GYP" evidence="1">
    <location>
        <begin position="135"/>
        <end position="322"/>
    </location>
</feature>
<dbReference type="CDD" id="cd00077">
    <property type="entry name" value="HDc"/>
    <property type="match status" value="1"/>
</dbReference>
<dbReference type="KEGG" id="mflg:ABS361_04775"/>
<dbReference type="Gene3D" id="1.10.3210.10">
    <property type="entry name" value="Hypothetical protein af1432"/>
    <property type="match status" value="1"/>
</dbReference>
<dbReference type="InterPro" id="IPR037522">
    <property type="entry name" value="HD_GYP_dom"/>
</dbReference>
<dbReference type="PROSITE" id="PS51832">
    <property type="entry name" value="HD_GYP"/>
    <property type="match status" value="1"/>
</dbReference>
<dbReference type="Pfam" id="PF13487">
    <property type="entry name" value="HD_5"/>
    <property type="match status" value="1"/>
</dbReference>
<name>A0AAU7XCY9_9HYPH</name>
<reference evidence="2" key="1">
    <citation type="submission" date="2024-06" db="EMBL/GenBank/DDBJ databases">
        <title>Methylostella associata gen. nov., sp. nov., a novel Ancalomicrobiaceae-affiliated facultatively methylotrophic bacteria that feed on methanotrophs of the genus Methylococcus.</title>
        <authorList>
            <person name="Saltykova V."/>
            <person name="Danilova O.V."/>
            <person name="Oshkin I.Y."/>
            <person name="Belova S.E."/>
            <person name="Pimenov N.V."/>
            <person name="Dedysh S.N."/>
        </authorList>
    </citation>
    <scope>NUCLEOTIDE SEQUENCE</scope>
    <source>
        <strain evidence="2">S20</strain>
    </source>
</reference>
<dbReference type="PANTHER" id="PTHR43155:SF2">
    <property type="entry name" value="CYCLIC DI-GMP PHOSPHODIESTERASE PA4108"/>
    <property type="match status" value="1"/>
</dbReference>